<protein>
    <recommendedName>
        <fullName evidence="3">Titin</fullName>
    </recommendedName>
</protein>
<feature type="region of interest" description="Disordered" evidence="1">
    <location>
        <begin position="17"/>
        <end position="36"/>
    </location>
</feature>
<evidence type="ECO:0000313" key="2">
    <source>
        <dbReference type="Ensembl" id="ENSCHIP00010009748.1"/>
    </source>
</evidence>
<organism evidence="2">
    <name type="scientific">Capra hircus</name>
    <name type="common">Goat</name>
    <dbReference type="NCBI Taxonomy" id="9925"/>
    <lineage>
        <taxon>Eukaryota</taxon>
        <taxon>Metazoa</taxon>
        <taxon>Chordata</taxon>
        <taxon>Craniata</taxon>
        <taxon>Vertebrata</taxon>
        <taxon>Euteleostomi</taxon>
        <taxon>Mammalia</taxon>
        <taxon>Eutheria</taxon>
        <taxon>Laurasiatheria</taxon>
        <taxon>Artiodactyla</taxon>
        <taxon>Ruminantia</taxon>
        <taxon>Pecora</taxon>
        <taxon>Bovidae</taxon>
        <taxon>Caprinae</taxon>
        <taxon>Capra</taxon>
    </lineage>
</organism>
<evidence type="ECO:0000256" key="1">
    <source>
        <dbReference type="SAM" id="MobiDB-lite"/>
    </source>
</evidence>
<sequence length="118" mass="13227">VYEVSEESFLEEKVLVTHPQKTKPKPAKVPEPPKKVAPEEKIYVTIPKKRETPATKEPDTTREVFPEVELPEAIPQIPEHPPTEGIILSVPERRAPVTRRTIPPPEGTSKKKVGLLIS</sequence>
<proteinExistence type="predicted"/>
<evidence type="ECO:0008006" key="3">
    <source>
        <dbReference type="Google" id="ProtNLM"/>
    </source>
</evidence>
<dbReference type="InterPro" id="IPR004168">
    <property type="entry name" value="PPAK_motif"/>
</dbReference>
<dbReference type="AlphaFoldDB" id="A0A8C2QUX4"/>
<name>A0A8C2QUX4_CAPHI</name>
<reference evidence="2" key="1">
    <citation type="submission" date="2019-03" db="EMBL/GenBank/DDBJ databases">
        <title>Genome sequencing and reference-guided assembly of Black Bengal Goat (Capra hircus).</title>
        <authorList>
            <person name="Siddiki A.Z."/>
            <person name="Baten A."/>
            <person name="Billah M."/>
            <person name="Alam M.A.U."/>
            <person name="Shawrob K.S.M."/>
            <person name="Saha S."/>
            <person name="Chowdhury M."/>
            <person name="Rahman A.H."/>
            <person name="Stear M."/>
            <person name="Miah G."/>
            <person name="Das G.B."/>
            <person name="Hossain M.M."/>
            <person name="Kumkum M."/>
            <person name="Islam M.S."/>
            <person name="Mollah A.M."/>
            <person name="Ahsan A."/>
            <person name="Tusar F."/>
            <person name="Khan M.K.I."/>
        </authorList>
    </citation>
    <scope>NUCLEOTIDE SEQUENCE [LARGE SCALE GENOMIC DNA]</scope>
</reference>
<accession>A0A8C2QUX4</accession>
<dbReference type="Ensembl" id="ENSCHIT00010013704.1">
    <property type="protein sequence ID" value="ENSCHIP00010009748.1"/>
    <property type="gene ID" value="ENSCHIG00010007218.1"/>
</dbReference>
<dbReference type="Pfam" id="PF02818">
    <property type="entry name" value="PPAK"/>
    <property type="match status" value="1"/>
</dbReference>
<reference evidence="2" key="2">
    <citation type="submission" date="2025-08" db="UniProtKB">
        <authorList>
            <consortium name="Ensembl"/>
        </authorList>
    </citation>
    <scope>IDENTIFICATION</scope>
</reference>
<feature type="region of interest" description="Disordered" evidence="1">
    <location>
        <begin position="71"/>
        <end position="118"/>
    </location>
</feature>